<dbReference type="SMART" id="SM00034">
    <property type="entry name" value="CLECT"/>
    <property type="match status" value="1"/>
</dbReference>
<dbReference type="Pfam" id="PF00059">
    <property type="entry name" value="Lectin_C"/>
    <property type="match status" value="1"/>
</dbReference>
<dbReference type="PANTHER" id="PTHR22803">
    <property type="entry name" value="MANNOSE, PHOSPHOLIPASE, LECTIN RECEPTOR RELATED"/>
    <property type="match status" value="1"/>
</dbReference>
<evidence type="ECO:0000256" key="2">
    <source>
        <dbReference type="SAM" id="SignalP"/>
    </source>
</evidence>
<organism evidence="4 5">
    <name type="scientific">Clavelina lepadiformis</name>
    <name type="common">Light-bulb sea squirt</name>
    <name type="synonym">Ascidia lepadiformis</name>
    <dbReference type="NCBI Taxonomy" id="159417"/>
    <lineage>
        <taxon>Eukaryota</taxon>
        <taxon>Metazoa</taxon>
        <taxon>Chordata</taxon>
        <taxon>Tunicata</taxon>
        <taxon>Ascidiacea</taxon>
        <taxon>Aplousobranchia</taxon>
        <taxon>Clavelinidae</taxon>
        <taxon>Clavelina</taxon>
    </lineage>
</organism>
<feature type="chain" id="PRO_5045744589" description="C-type lectin domain-containing protein" evidence="2">
    <location>
        <begin position="20"/>
        <end position="287"/>
    </location>
</feature>
<dbReference type="SUPFAM" id="SSF56436">
    <property type="entry name" value="C-type lectin-like"/>
    <property type="match status" value="1"/>
</dbReference>
<dbReference type="InterPro" id="IPR016187">
    <property type="entry name" value="CTDL_fold"/>
</dbReference>
<evidence type="ECO:0000256" key="1">
    <source>
        <dbReference type="SAM" id="Phobius"/>
    </source>
</evidence>
<feature type="domain" description="C-type lectin" evidence="3">
    <location>
        <begin position="25"/>
        <end position="141"/>
    </location>
</feature>
<dbReference type="PROSITE" id="PS50041">
    <property type="entry name" value="C_TYPE_LECTIN_2"/>
    <property type="match status" value="1"/>
</dbReference>
<feature type="signal peptide" evidence="2">
    <location>
        <begin position="1"/>
        <end position="19"/>
    </location>
</feature>
<dbReference type="Gene3D" id="3.10.100.10">
    <property type="entry name" value="Mannose-Binding Protein A, subunit A"/>
    <property type="match status" value="1"/>
</dbReference>
<comment type="caution">
    <text evidence="4">The sequence shown here is derived from an EMBL/GenBank/DDBJ whole genome shotgun (WGS) entry which is preliminary data.</text>
</comment>
<feature type="transmembrane region" description="Helical" evidence="1">
    <location>
        <begin position="236"/>
        <end position="257"/>
    </location>
</feature>
<keyword evidence="1" id="KW-0472">Membrane</keyword>
<name>A0ABP0GCB5_CLALP</name>
<keyword evidence="2" id="KW-0732">Signal</keyword>
<dbReference type="Proteomes" id="UP001642483">
    <property type="component" value="Unassembled WGS sequence"/>
</dbReference>
<accession>A0ABP0GCB5</accession>
<evidence type="ECO:0000313" key="5">
    <source>
        <dbReference type="Proteomes" id="UP001642483"/>
    </source>
</evidence>
<dbReference type="EMBL" id="CAWYQH010000108">
    <property type="protein sequence ID" value="CAK8689438.1"/>
    <property type="molecule type" value="Genomic_DNA"/>
</dbReference>
<evidence type="ECO:0000259" key="3">
    <source>
        <dbReference type="PROSITE" id="PS50041"/>
    </source>
</evidence>
<gene>
    <name evidence="4" type="ORF">CVLEPA_LOCUS21444</name>
</gene>
<dbReference type="InterPro" id="IPR050111">
    <property type="entry name" value="C-type_lectin/snaclec_domain"/>
</dbReference>
<dbReference type="InterPro" id="IPR001304">
    <property type="entry name" value="C-type_lectin-like"/>
</dbReference>
<dbReference type="InterPro" id="IPR016186">
    <property type="entry name" value="C-type_lectin-like/link_sf"/>
</dbReference>
<keyword evidence="5" id="KW-1185">Reference proteome</keyword>
<keyword evidence="1" id="KW-1133">Transmembrane helix</keyword>
<evidence type="ECO:0000313" key="4">
    <source>
        <dbReference type="EMBL" id="CAK8689438.1"/>
    </source>
</evidence>
<proteinExistence type="predicted"/>
<reference evidence="4 5" key="1">
    <citation type="submission" date="2024-02" db="EMBL/GenBank/DDBJ databases">
        <authorList>
            <person name="Daric V."/>
            <person name="Darras S."/>
        </authorList>
    </citation>
    <scope>NUCLEOTIDE SEQUENCE [LARGE SCALE GENOMIC DNA]</scope>
</reference>
<sequence>MLIVNTCFVMLLVLRTAHANLWSKHGQWEYLVESKYVRSYDQADKDCRARQAHLAVIPSTFVQQFLIELIGIVSDEPYSFYIGLKRSIRSNAFEWTYNSSLPVTYTNWQTGEPNNIEENCVIMGWTFQYFRKYPWYNVPCSDIPARYVCQRRVGTEAFTTTSVPVPRSSIRQTTFAKSVKEKHSILTSSQHSKLSPTTYSTTESATSFRDISTGFTNTAGNFTKKKYQKSTATMQIALICGGAVLVLLSVAVIASLFMHSKRRKDVSTTSNFTVESENEKFMRRSAI</sequence>
<protein>
    <recommendedName>
        <fullName evidence="3">C-type lectin domain-containing protein</fullName>
    </recommendedName>
</protein>
<keyword evidence="1" id="KW-0812">Transmembrane</keyword>
<dbReference type="CDD" id="cd00037">
    <property type="entry name" value="CLECT"/>
    <property type="match status" value="1"/>
</dbReference>